<keyword evidence="3" id="KW-1185">Reference proteome</keyword>
<dbReference type="STRING" id="1179773.BN6_58140"/>
<organism evidence="2 3">
    <name type="scientific">Saccharothrix espanaensis (strain ATCC 51144 / DSM 44229 / JCM 9112 / NBRC 15066 / NRRL 15764)</name>
    <dbReference type="NCBI Taxonomy" id="1179773"/>
    <lineage>
        <taxon>Bacteria</taxon>
        <taxon>Bacillati</taxon>
        <taxon>Actinomycetota</taxon>
        <taxon>Actinomycetes</taxon>
        <taxon>Pseudonocardiales</taxon>
        <taxon>Pseudonocardiaceae</taxon>
        <taxon>Saccharothrix</taxon>
    </lineage>
</organism>
<protein>
    <submittedName>
        <fullName evidence="2">Uncharacterized protein</fullName>
    </submittedName>
</protein>
<dbReference type="Gene3D" id="1.10.357.10">
    <property type="entry name" value="Tetracycline Repressor, domain 2"/>
    <property type="match status" value="1"/>
</dbReference>
<feature type="compositionally biased region" description="Basic residues" evidence="1">
    <location>
        <begin position="24"/>
        <end position="38"/>
    </location>
</feature>
<name>K0K6C7_SACES</name>
<evidence type="ECO:0000313" key="3">
    <source>
        <dbReference type="Proteomes" id="UP000006281"/>
    </source>
</evidence>
<evidence type="ECO:0000256" key="1">
    <source>
        <dbReference type="SAM" id="MobiDB-lite"/>
    </source>
</evidence>
<dbReference type="AlphaFoldDB" id="K0K6C7"/>
<feature type="compositionally biased region" description="Basic and acidic residues" evidence="1">
    <location>
        <begin position="39"/>
        <end position="53"/>
    </location>
</feature>
<dbReference type="KEGG" id="sesp:BN6_58140"/>
<evidence type="ECO:0000313" key="2">
    <source>
        <dbReference type="EMBL" id="CCH33072.1"/>
    </source>
</evidence>
<dbReference type="PATRIC" id="fig|1179773.3.peg.5846"/>
<feature type="region of interest" description="Disordered" evidence="1">
    <location>
        <begin position="1"/>
        <end position="127"/>
    </location>
</feature>
<dbReference type="HOGENOM" id="CLU_852305_0_0_11"/>
<accession>K0K6C7</accession>
<sequence>MHERATPREDHVERPGGAAEPGRRARHRVHARLARLGRGRLDHGPHTRPDPLRSHHQVRAFRPTAHPPTGDDQRPRPHRFGAQRGDQVGTSQRHGGPGVLGEPTTRHVAEQPAATRPHPLPPHRKTRLPHRFQAAQASRQRRPFAARLTNDPTGPAGSSYASYTVTLIALHESAMTDGHSPDQAWRRLTQDTAVLREHLEWLAEQGRPLPGDPALVAAAMGGMLSSLAYAILRTDTTGLSDDQVLDTLTALLATGLRGTWPGSTSGLGIAAARRSAKWAPAVSTAAAKRMFPGASRGRGAVWWGRTAWGADDVPAGLSTRVPHLPT</sequence>
<dbReference type="EMBL" id="HE804045">
    <property type="protein sequence ID" value="CCH33072.1"/>
    <property type="molecule type" value="Genomic_DNA"/>
</dbReference>
<proteinExistence type="predicted"/>
<reference evidence="2 3" key="1">
    <citation type="journal article" date="2012" name="BMC Genomics">
        <title>Complete genome sequence of Saccharothrix espanaensis DSM 44229T and comparison to the other completely sequenced Pseudonocardiaceae.</title>
        <authorList>
            <person name="Strobel T."/>
            <person name="Al-Dilaimi A."/>
            <person name="Blom J."/>
            <person name="Gessner A."/>
            <person name="Kalinowski J."/>
            <person name="Luzhetska M."/>
            <person name="Puhler A."/>
            <person name="Szczepanowski R."/>
            <person name="Bechthold A."/>
            <person name="Ruckert C."/>
        </authorList>
    </citation>
    <scope>NUCLEOTIDE SEQUENCE [LARGE SCALE GENOMIC DNA]</scope>
    <source>
        <strain evidence="3">ATCC 51144 / DSM 44229 / JCM 9112 / NBRC 15066 / NRRL 15764</strain>
    </source>
</reference>
<feature type="compositionally biased region" description="Basic and acidic residues" evidence="1">
    <location>
        <begin position="1"/>
        <end position="14"/>
    </location>
</feature>
<dbReference type="Proteomes" id="UP000006281">
    <property type="component" value="Chromosome"/>
</dbReference>
<gene>
    <name evidence="2" type="ordered locus">BN6_58140</name>
</gene>